<dbReference type="OrthoDB" id="9774125at2"/>
<gene>
    <name evidence="4" type="ORF">SAMN02745114_00161</name>
</gene>
<keyword evidence="2" id="KW-0472">Membrane</keyword>
<dbReference type="InterPro" id="IPR025275">
    <property type="entry name" value="DUF4015"/>
</dbReference>
<name>A0A1T4JXW4_9FIRM</name>
<keyword evidence="5" id="KW-1185">Reference proteome</keyword>
<evidence type="ECO:0000313" key="4">
    <source>
        <dbReference type="EMBL" id="SJZ35011.1"/>
    </source>
</evidence>
<feature type="transmembrane region" description="Helical" evidence="2">
    <location>
        <begin position="66"/>
        <end position="87"/>
    </location>
</feature>
<dbReference type="RefSeq" id="WP_078767673.1">
    <property type="nucleotide sequence ID" value="NZ_FUWW01000002.1"/>
</dbReference>
<dbReference type="EMBL" id="FUWW01000002">
    <property type="protein sequence ID" value="SJZ35011.1"/>
    <property type="molecule type" value="Genomic_DNA"/>
</dbReference>
<protein>
    <submittedName>
        <fullName evidence="4">Putative glycosyl hydrolase domain-containing protein</fullName>
    </submittedName>
</protein>
<dbReference type="Proteomes" id="UP000190657">
    <property type="component" value="Unassembled WGS sequence"/>
</dbReference>
<evidence type="ECO:0000313" key="5">
    <source>
        <dbReference type="Proteomes" id="UP000190657"/>
    </source>
</evidence>
<dbReference type="GO" id="GO:0016787">
    <property type="term" value="F:hydrolase activity"/>
    <property type="evidence" value="ECO:0007669"/>
    <property type="project" value="UniProtKB-KW"/>
</dbReference>
<reference evidence="4 5" key="1">
    <citation type="submission" date="2017-02" db="EMBL/GenBank/DDBJ databases">
        <authorList>
            <person name="Peterson S.W."/>
        </authorList>
    </citation>
    <scope>NUCLEOTIDE SEQUENCE [LARGE SCALE GENOMIC DNA]</scope>
    <source>
        <strain evidence="4 5">ATCC 51222</strain>
    </source>
</reference>
<feature type="compositionally biased region" description="Basic and acidic residues" evidence="1">
    <location>
        <begin position="11"/>
        <end position="27"/>
    </location>
</feature>
<evidence type="ECO:0000256" key="1">
    <source>
        <dbReference type="SAM" id="MobiDB-lite"/>
    </source>
</evidence>
<keyword evidence="2" id="KW-1133">Transmembrane helix</keyword>
<feature type="compositionally biased region" description="Basic residues" evidence="1">
    <location>
        <begin position="1"/>
        <end position="10"/>
    </location>
</feature>
<evidence type="ECO:0000259" key="3">
    <source>
        <dbReference type="Pfam" id="PF13200"/>
    </source>
</evidence>
<feature type="region of interest" description="Disordered" evidence="1">
    <location>
        <begin position="1"/>
        <end position="27"/>
    </location>
</feature>
<feature type="domain" description="DUF4015" evidence="3">
    <location>
        <begin position="128"/>
        <end position="265"/>
    </location>
</feature>
<sequence length="362" mass="40834">MSKNQKKRKFYTNEHRNEHWTEEPQGRPIDFADKYTVEGEAGNVYNDKRRAAQYKAQKRKENRLRAIKIVVSSLLIVVLLFGGYTVMDVHMIRQAEPAEKLLNQDNADSNALSQLTINVSSLMTESISLDNSAMLTSVINEVHDTSANSITFDAKRDDGTIGYRSSLATIDTYGAMSNVGSDSIGSIKRLIENDIMPVARICCYKDNVLPSHNKDLAVKKGKKLYTDSQGNNYLDPNNEQVYNYILDIVRELKGYGIQVFVLYDYNLPSDVSDKYNDGYKTLAKRLQNDLGGDVKLLKEVDVKITGKDAESGNIKNSAIDKQIKNLDKLGNNQIYYISTELDTTRVYEHLISSGIERFIIAD</sequence>
<keyword evidence="4" id="KW-0378">Hydrolase</keyword>
<organism evidence="4 5">
    <name type="scientific">Eubacterium coprostanoligenes</name>
    <dbReference type="NCBI Taxonomy" id="290054"/>
    <lineage>
        <taxon>Bacteria</taxon>
        <taxon>Bacillati</taxon>
        <taxon>Bacillota</taxon>
        <taxon>Clostridia</taxon>
        <taxon>Eubacteriales</taxon>
        <taxon>Eubacteriaceae</taxon>
        <taxon>Eubacterium</taxon>
    </lineage>
</organism>
<keyword evidence="2" id="KW-0812">Transmembrane</keyword>
<proteinExistence type="predicted"/>
<dbReference type="AlphaFoldDB" id="A0A1T4JXW4"/>
<dbReference type="STRING" id="290054.SAMN02745114_00161"/>
<accession>A0A1T4JXW4</accession>
<evidence type="ECO:0000256" key="2">
    <source>
        <dbReference type="SAM" id="Phobius"/>
    </source>
</evidence>
<dbReference type="Pfam" id="PF13200">
    <property type="entry name" value="DUF4015"/>
    <property type="match status" value="1"/>
</dbReference>